<proteinExistence type="predicted"/>
<evidence type="ECO:0000256" key="7">
    <source>
        <dbReference type="SAM" id="SignalP"/>
    </source>
</evidence>
<evidence type="ECO:0000256" key="2">
    <source>
        <dbReference type="ARBA" id="ARBA00013194"/>
    </source>
</evidence>
<keyword evidence="3 7" id="KW-0732">Signal</keyword>
<evidence type="ECO:0000259" key="8">
    <source>
        <dbReference type="PROSITE" id="PS50198"/>
    </source>
</evidence>
<dbReference type="AlphaFoldDB" id="A0A1M4YLG3"/>
<dbReference type="PANTHER" id="PTHR47245">
    <property type="entry name" value="PEPTIDYLPROLYL ISOMERASE"/>
    <property type="match status" value="1"/>
</dbReference>
<keyword evidence="10" id="KW-1185">Reference proteome</keyword>
<sequence length="332" mass="38251">MKIAKKVMALALSATLLLSLASCELITKTEEGKMKEAVAKVNGHTITRGEFLKRFETEKARMENLYGKDFFEKKENEAYVNQIKNNLIDNMINEVLLVKRAEELKVVPDEKTLQDEINKKIEEGKKSLGGEDKFNETLKNLKITLEDYKGYLRSGIIIDKLYDHIAKDVKVTDDDIKKYYNENIYDYTEKPNKMNVSHILVKTEEEAKKVKAELDAGAKFEDLAKKYSQDPGSKDKGGNLGDIYYNDKNYDKDFMTNAIALPEGKISAPVKTQFGYHIIKINKKEEYKQLPLEQVKAEIEKKLLDDKKAQAFQDELKKLKDKAKIKIYEERL</sequence>
<dbReference type="Gene3D" id="1.10.4030.10">
    <property type="entry name" value="Porin chaperone SurA, peptide-binding domain"/>
    <property type="match status" value="1"/>
</dbReference>
<evidence type="ECO:0000313" key="9">
    <source>
        <dbReference type="EMBL" id="SHF06629.1"/>
    </source>
</evidence>
<dbReference type="SUPFAM" id="SSF54534">
    <property type="entry name" value="FKBP-like"/>
    <property type="match status" value="1"/>
</dbReference>
<dbReference type="InterPro" id="IPR000297">
    <property type="entry name" value="PPIase_PpiC"/>
</dbReference>
<name>A0A1M4YLG3_9CLOT</name>
<dbReference type="Pfam" id="PF13145">
    <property type="entry name" value="Rotamase_2"/>
    <property type="match status" value="1"/>
</dbReference>
<keyword evidence="4 6" id="KW-0697">Rotamase</keyword>
<dbReference type="EC" id="5.2.1.8" evidence="2"/>
<dbReference type="EMBL" id="FQVG01000032">
    <property type="protein sequence ID" value="SHF06629.1"/>
    <property type="molecule type" value="Genomic_DNA"/>
</dbReference>
<evidence type="ECO:0000313" key="10">
    <source>
        <dbReference type="Proteomes" id="UP000184423"/>
    </source>
</evidence>
<evidence type="ECO:0000256" key="5">
    <source>
        <dbReference type="ARBA" id="ARBA00023235"/>
    </source>
</evidence>
<evidence type="ECO:0000256" key="4">
    <source>
        <dbReference type="ARBA" id="ARBA00023110"/>
    </source>
</evidence>
<dbReference type="GO" id="GO:0003755">
    <property type="term" value="F:peptidyl-prolyl cis-trans isomerase activity"/>
    <property type="evidence" value="ECO:0007669"/>
    <property type="project" value="UniProtKB-KW"/>
</dbReference>
<evidence type="ECO:0000256" key="6">
    <source>
        <dbReference type="PROSITE-ProRule" id="PRU00278"/>
    </source>
</evidence>
<dbReference type="InterPro" id="IPR046357">
    <property type="entry name" value="PPIase_dom_sf"/>
</dbReference>
<feature type="domain" description="PpiC" evidence="8">
    <location>
        <begin position="191"/>
        <end position="283"/>
    </location>
</feature>
<dbReference type="Pfam" id="PF13624">
    <property type="entry name" value="SurA_N_3"/>
    <property type="match status" value="1"/>
</dbReference>
<dbReference type="NCBIfam" id="NF000809">
    <property type="entry name" value="PRK00059.1"/>
    <property type="match status" value="1"/>
</dbReference>
<gene>
    <name evidence="9" type="ORF">SAMN02746091_01691</name>
</gene>
<dbReference type="Proteomes" id="UP000184423">
    <property type="component" value="Unassembled WGS sequence"/>
</dbReference>
<evidence type="ECO:0000256" key="3">
    <source>
        <dbReference type="ARBA" id="ARBA00022729"/>
    </source>
</evidence>
<protein>
    <recommendedName>
        <fullName evidence="2">peptidylprolyl isomerase</fullName>
        <ecNumber evidence="2">5.2.1.8</ecNumber>
    </recommendedName>
</protein>
<dbReference type="RefSeq" id="WP_073249014.1">
    <property type="nucleotide sequence ID" value="NZ_FQVG01000032.1"/>
</dbReference>
<dbReference type="PROSITE" id="PS01096">
    <property type="entry name" value="PPIC_PPIASE_1"/>
    <property type="match status" value="1"/>
</dbReference>
<dbReference type="InterPro" id="IPR050245">
    <property type="entry name" value="PrsA_foldase"/>
</dbReference>
<reference evidence="10" key="1">
    <citation type="submission" date="2016-11" db="EMBL/GenBank/DDBJ databases">
        <authorList>
            <person name="Varghese N."/>
            <person name="Submissions S."/>
        </authorList>
    </citation>
    <scope>NUCLEOTIDE SEQUENCE [LARGE SCALE GENOMIC DNA]</scope>
    <source>
        <strain evidence="10">DSM 10124</strain>
    </source>
</reference>
<accession>A0A1M4YLG3</accession>
<keyword evidence="5 6" id="KW-0413">Isomerase</keyword>
<dbReference type="PANTHER" id="PTHR47245:SF1">
    <property type="entry name" value="FOLDASE PROTEIN PRSA"/>
    <property type="match status" value="1"/>
</dbReference>
<evidence type="ECO:0000256" key="1">
    <source>
        <dbReference type="ARBA" id="ARBA00000971"/>
    </source>
</evidence>
<dbReference type="InterPro" id="IPR023058">
    <property type="entry name" value="PPIase_PpiC_CS"/>
</dbReference>
<comment type="catalytic activity">
    <reaction evidence="1">
        <text>[protein]-peptidylproline (omega=180) = [protein]-peptidylproline (omega=0)</text>
        <dbReference type="Rhea" id="RHEA:16237"/>
        <dbReference type="Rhea" id="RHEA-COMP:10747"/>
        <dbReference type="Rhea" id="RHEA-COMP:10748"/>
        <dbReference type="ChEBI" id="CHEBI:83833"/>
        <dbReference type="ChEBI" id="CHEBI:83834"/>
        <dbReference type="EC" id="5.2.1.8"/>
    </reaction>
</comment>
<feature type="chain" id="PRO_5009908474" description="peptidylprolyl isomerase" evidence="7">
    <location>
        <begin position="22"/>
        <end position="332"/>
    </location>
</feature>
<organism evidence="9 10">
    <name type="scientific">Caloramator proteoclasticus DSM 10124</name>
    <dbReference type="NCBI Taxonomy" id="1121262"/>
    <lineage>
        <taxon>Bacteria</taxon>
        <taxon>Bacillati</taxon>
        <taxon>Bacillota</taxon>
        <taxon>Clostridia</taxon>
        <taxon>Eubacteriales</taxon>
        <taxon>Clostridiaceae</taxon>
        <taxon>Caloramator</taxon>
    </lineage>
</organism>
<dbReference type="Gene3D" id="3.10.50.40">
    <property type="match status" value="1"/>
</dbReference>
<dbReference type="SUPFAM" id="SSF109998">
    <property type="entry name" value="Triger factor/SurA peptide-binding domain-like"/>
    <property type="match status" value="1"/>
</dbReference>
<dbReference type="PROSITE" id="PS51257">
    <property type="entry name" value="PROKAR_LIPOPROTEIN"/>
    <property type="match status" value="1"/>
</dbReference>
<feature type="signal peptide" evidence="7">
    <location>
        <begin position="1"/>
        <end position="21"/>
    </location>
</feature>
<dbReference type="PROSITE" id="PS50198">
    <property type="entry name" value="PPIC_PPIASE_2"/>
    <property type="match status" value="1"/>
</dbReference>
<dbReference type="InterPro" id="IPR027304">
    <property type="entry name" value="Trigger_fact/SurA_dom_sf"/>
</dbReference>